<feature type="domain" description="ABC transporter" evidence="11">
    <location>
        <begin position="336"/>
        <end position="571"/>
    </location>
</feature>
<evidence type="ECO:0000256" key="2">
    <source>
        <dbReference type="ARBA" id="ARBA00022448"/>
    </source>
</evidence>
<dbReference type="AlphaFoldDB" id="A0A1G9S4A1"/>
<proteinExistence type="predicted"/>
<evidence type="ECO:0000256" key="6">
    <source>
        <dbReference type="ARBA" id="ARBA00022840"/>
    </source>
</evidence>
<dbReference type="GO" id="GO:0140359">
    <property type="term" value="F:ABC-type transporter activity"/>
    <property type="evidence" value="ECO:0007669"/>
    <property type="project" value="InterPro"/>
</dbReference>
<keyword evidence="13" id="KW-0378">Hydrolase</keyword>
<dbReference type="NCBIfam" id="TIGR01842">
    <property type="entry name" value="type_I_sec_PrtD"/>
    <property type="match status" value="1"/>
</dbReference>
<dbReference type="InterPro" id="IPR017871">
    <property type="entry name" value="ABC_transporter-like_CS"/>
</dbReference>
<dbReference type="PANTHER" id="PTHR24221">
    <property type="entry name" value="ATP-BINDING CASSETTE SUB-FAMILY B"/>
    <property type="match status" value="1"/>
</dbReference>
<feature type="transmembrane region" description="Helical" evidence="10">
    <location>
        <begin position="131"/>
        <end position="153"/>
    </location>
</feature>
<dbReference type="InterPro" id="IPR003439">
    <property type="entry name" value="ABC_transporter-like_ATP-bd"/>
</dbReference>
<dbReference type="PROSITE" id="PS50929">
    <property type="entry name" value="ABC_TM1F"/>
    <property type="match status" value="1"/>
</dbReference>
<feature type="region of interest" description="Disordered" evidence="9">
    <location>
        <begin position="563"/>
        <end position="584"/>
    </location>
</feature>
<comment type="subcellular location">
    <subcellularLocation>
        <location evidence="1">Cell membrane</location>
        <topology evidence="1">Multi-pass membrane protein</topology>
    </subcellularLocation>
</comment>
<dbReference type="PROSITE" id="PS00211">
    <property type="entry name" value="ABC_TRANSPORTER_1"/>
    <property type="match status" value="1"/>
</dbReference>
<dbReference type="CDD" id="cd03246">
    <property type="entry name" value="ABCC_Protease_Secretion"/>
    <property type="match status" value="1"/>
</dbReference>
<evidence type="ECO:0000256" key="8">
    <source>
        <dbReference type="ARBA" id="ARBA00023136"/>
    </source>
</evidence>
<feature type="transmembrane region" description="Helical" evidence="10">
    <location>
        <begin position="159"/>
        <end position="177"/>
    </location>
</feature>
<dbReference type="FunFam" id="3.40.50.300:FF:001444">
    <property type="entry name" value="ABC transporter ATP-binding protein"/>
    <property type="match status" value="1"/>
</dbReference>
<dbReference type="GO" id="GO:0034040">
    <property type="term" value="F:ATPase-coupled lipid transmembrane transporter activity"/>
    <property type="evidence" value="ECO:0007669"/>
    <property type="project" value="TreeGrafter"/>
</dbReference>
<dbReference type="InterPro" id="IPR003593">
    <property type="entry name" value="AAA+_ATPase"/>
</dbReference>
<dbReference type="EMBL" id="FNHP01000004">
    <property type="protein sequence ID" value="SDM30137.1"/>
    <property type="molecule type" value="Genomic_DNA"/>
</dbReference>
<dbReference type="OrthoDB" id="8554730at2"/>
<dbReference type="STRING" id="1527607.SAMN05428957_10488"/>
<evidence type="ECO:0000256" key="3">
    <source>
        <dbReference type="ARBA" id="ARBA00022475"/>
    </source>
</evidence>
<evidence type="ECO:0000256" key="4">
    <source>
        <dbReference type="ARBA" id="ARBA00022692"/>
    </source>
</evidence>
<name>A0A1G9S4A1_9BURK</name>
<keyword evidence="14" id="KW-1185">Reference proteome</keyword>
<dbReference type="GO" id="GO:0016887">
    <property type="term" value="F:ATP hydrolysis activity"/>
    <property type="evidence" value="ECO:0007669"/>
    <property type="project" value="InterPro"/>
</dbReference>
<keyword evidence="4 10" id="KW-0812">Transmembrane</keyword>
<reference evidence="14" key="1">
    <citation type="submission" date="2016-10" db="EMBL/GenBank/DDBJ databases">
        <authorList>
            <person name="Varghese N."/>
            <person name="Submissions S."/>
        </authorList>
    </citation>
    <scope>NUCLEOTIDE SEQUENCE [LARGE SCALE GENOMIC DNA]</scope>
    <source>
        <strain evidence="14">EPL6</strain>
    </source>
</reference>
<keyword evidence="6 13" id="KW-0067">ATP-binding</keyword>
<dbReference type="GO" id="GO:0005886">
    <property type="term" value="C:plasma membrane"/>
    <property type="evidence" value="ECO:0007669"/>
    <property type="project" value="UniProtKB-SubCell"/>
</dbReference>
<dbReference type="RefSeq" id="WP_091568789.1">
    <property type="nucleotide sequence ID" value="NZ_FNHP01000004.1"/>
</dbReference>
<dbReference type="PANTHER" id="PTHR24221:SF248">
    <property type="entry name" value="ABC TRANSPORTER TRANSMEMBRANE REGION"/>
    <property type="match status" value="1"/>
</dbReference>
<dbReference type="GO" id="GO:0006508">
    <property type="term" value="P:proteolysis"/>
    <property type="evidence" value="ECO:0007669"/>
    <property type="project" value="UniProtKB-KW"/>
</dbReference>
<evidence type="ECO:0000256" key="1">
    <source>
        <dbReference type="ARBA" id="ARBA00004651"/>
    </source>
</evidence>
<evidence type="ECO:0000313" key="14">
    <source>
        <dbReference type="Proteomes" id="UP000198552"/>
    </source>
</evidence>
<protein>
    <submittedName>
        <fullName evidence="13">ATP-binding cassette, subfamily C, exporter for protease/lipase</fullName>
    </submittedName>
</protein>
<organism evidence="13 14">
    <name type="scientific">Oryzisolibacter propanilivorax</name>
    <dbReference type="NCBI Taxonomy" id="1527607"/>
    <lineage>
        <taxon>Bacteria</taxon>
        <taxon>Pseudomonadati</taxon>
        <taxon>Pseudomonadota</taxon>
        <taxon>Betaproteobacteria</taxon>
        <taxon>Burkholderiales</taxon>
        <taxon>Comamonadaceae</taxon>
        <taxon>Oryzisolibacter</taxon>
    </lineage>
</organism>
<keyword evidence="7 10" id="KW-1133">Transmembrane helix</keyword>
<dbReference type="InterPro" id="IPR011527">
    <property type="entry name" value="ABC1_TM_dom"/>
</dbReference>
<dbReference type="GO" id="GO:0008233">
    <property type="term" value="F:peptidase activity"/>
    <property type="evidence" value="ECO:0007669"/>
    <property type="project" value="UniProtKB-KW"/>
</dbReference>
<dbReference type="Pfam" id="PF00664">
    <property type="entry name" value="ABC_membrane"/>
    <property type="match status" value="1"/>
</dbReference>
<keyword evidence="8 10" id="KW-0472">Membrane</keyword>
<keyword evidence="13" id="KW-0645">Protease</keyword>
<keyword evidence="2" id="KW-0813">Transport</keyword>
<dbReference type="GO" id="GO:0030253">
    <property type="term" value="P:protein secretion by the type I secretion system"/>
    <property type="evidence" value="ECO:0007669"/>
    <property type="project" value="InterPro"/>
</dbReference>
<dbReference type="InterPro" id="IPR039421">
    <property type="entry name" value="Type_1_exporter"/>
</dbReference>
<dbReference type="SUPFAM" id="SSF90123">
    <property type="entry name" value="ABC transporter transmembrane region"/>
    <property type="match status" value="1"/>
</dbReference>
<evidence type="ECO:0000256" key="7">
    <source>
        <dbReference type="ARBA" id="ARBA00022989"/>
    </source>
</evidence>
<evidence type="ECO:0000256" key="10">
    <source>
        <dbReference type="SAM" id="Phobius"/>
    </source>
</evidence>
<feature type="transmembrane region" description="Helical" evidence="10">
    <location>
        <begin position="24"/>
        <end position="41"/>
    </location>
</feature>
<evidence type="ECO:0000256" key="5">
    <source>
        <dbReference type="ARBA" id="ARBA00022741"/>
    </source>
</evidence>
<dbReference type="Proteomes" id="UP000198552">
    <property type="component" value="Unassembled WGS sequence"/>
</dbReference>
<evidence type="ECO:0000259" key="12">
    <source>
        <dbReference type="PROSITE" id="PS50929"/>
    </source>
</evidence>
<dbReference type="GO" id="GO:0030256">
    <property type="term" value="C:type I protein secretion system complex"/>
    <property type="evidence" value="ECO:0007669"/>
    <property type="project" value="InterPro"/>
</dbReference>
<dbReference type="SMART" id="SM00382">
    <property type="entry name" value="AAA"/>
    <property type="match status" value="1"/>
</dbReference>
<keyword evidence="5" id="KW-0547">Nucleotide-binding</keyword>
<accession>A0A1G9S4A1</accession>
<dbReference type="Gene3D" id="3.40.50.300">
    <property type="entry name" value="P-loop containing nucleotide triphosphate hydrolases"/>
    <property type="match status" value="1"/>
</dbReference>
<evidence type="ECO:0000313" key="13">
    <source>
        <dbReference type="EMBL" id="SDM30137.1"/>
    </source>
</evidence>
<dbReference type="InterPro" id="IPR027417">
    <property type="entry name" value="P-loop_NTPase"/>
</dbReference>
<gene>
    <name evidence="13" type="ORF">SAMN05428957_10488</name>
</gene>
<dbReference type="GO" id="GO:0005524">
    <property type="term" value="F:ATP binding"/>
    <property type="evidence" value="ECO:0007669"/>
    <property type="project" value="UniProtKB-KW"/>
</dbReference>
<evidence type="ECO:0000256" key="9">
    <source>
        <dbReference type="SAM" id="MobiDB-lite"/>
    </source>
</evidence>
<dbReference type="InterPro" id="IPR036640">
    <property type="entry name" value="ABC1_TM_sf"/>
</dbReference>
<dbReference type="InterPro" id="IPR010128">
    <property type="entry name" value="ATPase_T1SS_PrtD-like"/>
</dbReference>
<dbReference type="Pfam" id="PF00005">
    <property type="entry name" value="ABC_tran"/>
    <property type="match status" value="1"/>
</dbReference>
<keyword evidence="3" id="KW-1003">Cell membrane</keyword>
<dbReference type="Gene3D" id="1.20.1560.10">
    <property type="entry name" value="ABC transporter type 1, transmembrane domain"/>
    <property type="match status" value="1"/>
</dbReference>
<sequence>MTPAKPANQPPSELRAALATLKPYFRRAGIFSLLSGLLVLAPSGYMLEVYGRVVNSRSHTTLWMLTLLILGVYIVMELLEWARSEMMRAASVELDERLRGRIFHAIFDANLRRIPGGTQQPLNDFKQVREFLYSPVLLGVMESPVSIVMLVLLFLINPALGWAAIAFACVITLVAWLNERSTKPPLMQANRAAIAAQQYADGSLRNAEVIESMGMLRDVHARWMDKQREFLNLQATASEAAGGFQALSKFLQTTLSSGLLGLGCWLLLHGELHGGDVMMIMASVFGGRVVAPLVQAVTQWQSVVNVRDAWGRLDQLLAAVPARPENMALPAPRGALQVEPVVAGAPGGGAQILRGVGFALNPGEVLAVVGPSASGKTTLARLLVGIWPSMAGKVRLDGADVFAWDKAELGPHVGYLPQGVELFDGSVAENIARFGEVDMARVEEAARAVGLHDFILGLPQGYETAVGAGGARLSGGQRQRVGLARALYGNPVFVVLDEPNSSLDEEGDAALARAIQFMKSRGTTFVIMTHRTSVLAVADKMLVLRDGQTQAFGPRDEVLAALQQAAQQAQQPPAAPARQLATAA</sequence>
<feature type="transmembrane region" description="Helical" evidence="10">
    <location>
        <begin position="61"/>
        <end position="79"/>
    </location>
</feature>
<feature type="domain" description="ABC transmembrane type-1" evidence="12">
    <location>
        <begin position="28"/>
        <end position="305"/>
    </location>
</feature>
<dbReference type="SUPFAM" id="SSF52540">
    <property type="entry name" value="P-loop containing nucleoside triphosphate hydrolases"/>
    <property type="match status" value="1"/>
</dbReference>
<dbReference type="PROSITE" id="PS50893">
    <property type="entry name" value="ABC_TRANSPORTER_2"/>
    <property type="match status" value="1"/>
</dbReference>
<evidence type="ECO:0000259" key="11">
    <source>
        <dbReference type="PROSITE" id="PS50893"/>
    </source>
</evidence>